<dbReference type="EMBL" id="CP015029">
    <property type="protein sequence ID" value="QIM64268.1"/>
    <property type="molecule type" value="Genomic_DNA"/>
</dbReference>
<keyword evidence="3" id="KW-1185">Reference proteome</keyword>
<evidence type="ECO:0000313" key="3">
    <source>
        <dbReference type="Proteomes" id="UP000276901"/>
    </source>
</evidence>
<dbReference type="AlphaFoldDB" id="A0AAE6X485"/>
<accession>A0AAE6X485</accession>
<gene>
    <name evidence="1" type="ORF">A4G17_01765</name>
    <name evidence="2" type="ORF">EDC49_1327</name>
</gene>
<dbReference type="EMBL" id="RKQT01000002">
    <property type="protein sequence ID" value="RPE93813.1"/>
    <property type="molecule type" value="Genomic_DNA"/>
</dbReference>
<proteinExistence type="predicted"/>
<evidence type="ECO:0000313" key="2">
    <source>
        <dbReference type="EMBL" id="RPE93813.1"/>
    </source>
</evidence>
<dbReference type="Proteomes" id="UP000502287">
    <property type="component" value="Chromosome"/>
</dbReference>
<dbReference type="Proteomes" id="UP000276901">
    <property type="component" value="Unassembled WGS sequence"/>
</dbReference>
<protein>
    <submittedName>
        <fullName evidence="1">Uncharacterized protein</fullName>
    </submittedName>
</protein>
<evidence type="ECO:0000313" key="4">
    <source>
        <dbReference type="Proteomes" id="UP000502287"/>
    </source>
</evidence>
<reference evidence="1 4" key="1">
    <citation type="submission" date="2016-03" db="EMBL/GenBank/DDBJ databases">
        <authorList>
            <person name="Hansen M.J."/>
            <person name="Bojesen A.M."/>
            <person name="Planet P."/>
        </authorList>
    </citation>
    <scope>NUCLEOTIDE SEQUENCE [LARGE SCALE GENOMIC DNA]</scope>
    <source>
        <strain evidence="1 4">HPA 21</strain>
    </source>
</reference>
<dbReference type="KEGG" id="fcl:A4G17_01765"/>
<evidence type="ECO:0000313" key="1">
    <source>
        <dbReference type="EMBL" id="QIM64268.1"/>
    </source>
</evidence>
<name>A0AAE6X485_9PAST</name>
<organism evidence="1 4">
    <name type="scientific">Frederiksenia canicola</name>
    <dbReference type="NCBI Taxonomy" id="123824"/>
    <lineage>
        <taxon>Bacteria</taxon>
        <taxon>Pseudomonadati</taxon>
        <taxon>Pseudomonadota</taxon>
        <taxon>Gammaproteobacteria</taxon>
        <taxon>Pasteurellales</taxon>
        <taxon>Pasteurellaceae</taxon>
        <taxon>Frederiksenia</taxon>
    </lineage>
</organism>
<sequence length="65" mass="7696">MLVNAEKEKGFPLTQEEVMKIAEDCTCIRMNYSDFIELSENRGYQDISPEYAWEDWLAIKEFIVN</sequence>
<reference evidence="2 3" key="2">
    <citation type="submission" date="2018-11" db="EMBL/GenBank/DDBJ databases">
        <title>Genomic Encyclopedia of Type Strains, Phase IV (KMG-IV): sequencing the most valuable type-strain genomes for metagenomic binning, comparative biology and taxonomic classification.</title>
        <authorList>
            <person name="Goeker M."/>
        </authorList>
    </citation>
    <scope>NUCLEOTIDE SEQUENCE [LARGE SCALE GENOMIC DNA]</scope>
    <source>
        <strain evidence="2 3">DSM 25797</strain>
    </source>
</reference>